<evidence type="ECO:0000259" key="4">
    <source>
        <dbReference type="PROSITE" id="PS51746"/>
    </source>
</evidence>
<dbReference type="Gene3D" id="3.40.50.2300">
    <property type="match status" value="1"/>
</dbReference>
<dbReference type="Proteomes" id="UP000199520">
    <property type="component" value="Unassembled WGS sequence"/>
</dbReference>
<dbReference type="RefSeq" id="WP_090931778.1">
    <property type="nucleotide sequence ID" value="NZ_FOTS01000001.1"/>
</dbReference>
<reference evidence="6" key="1">
    <citation type="submission" date="2016-10" db="EMBL/GenBank/DDBJ databases">
        <authorList>
            <person name="Varghese N."/>
            <person name="Submissions S."/>
        </authorList>
    </citation>
    <scope>NUCLEOTIDE SEQUENCE [LARGE SCALE GENOMIC DNA]</scope>
    <source>
        <strain evidence="6">DSM 13327</strain>
    </source>
</reference>
<feature type="modified residue" description="4-aspartylphosphate" evidence="2">
    <location>
        <position position="54"/>
    </location>
</feature>
<feature type="domain" description="Response regulatory" evidence="3">
    <location>
        <begin position="4"/>
        <end position="121"/>
    </location>
</feature>
<name>A0A1I4GPW0_9FIRM</name>
<evidence type="ECO:0000313" key="6">
    <source>
        <dbReference type="Proteomes" id="UP000199520"/>
    </source>
</evidence>
<feature type="domain" description="PPM-type phosphatase" evidence="4">
    <location>
        <begin position="161"/>
        <end position="378"/>
    </location>
</feature>
<dbReference type="EMBL" id="FOTS01000001">
    <property type="protein sequence ID" value="SFL31201.1"/>
    <property type="molecule type" value="Genomic_DNA"/>
</dbReference>
<evidence type="ECO:0000256" key="1">
    <source>
        <dbReference type="ARBA" id="ARBA00022801"/>
    </source>
</evidence>
<dbReference type="InterPro" id="IPR001932">
    <property type="entry name" value="PPM-type_phosphatase-like_dom"/>
</dbReference>
<dbReference type="GO" id="GO:0000160">
    <property type="term" value="P:phosphorelay signal transduction system"/>
    <property type="evidence" value="ECO:0007669"/>
    <property type="project" value="InterPro"/>
</dbReference>
<protein>
    <submittedName>
        <fullName evidence="5">Response regulator receiver domain-containing protein</fullName>
    </submittedName>
</protein>
<dbReference type="AlphaFoldDB" id="A0A1I4GPW0"/>
<dbReference type="InterPro" id="IPR001789">
    <property type="entry name" value="Sig_transdc_resp-reg_receiver"/>
</dbReference>
<dbReference type="SMART" id="SM00331">
    <property type="entry name" value="PP2C_SIG"/>
    <property type="match status" value="1"/>
</dbReference>
<gene>
    <name evidence="5" type="ORF">SAMN04490355_100143</name>
</gene>
<evidence type="ECO:0000256" key="2">
    <source>
        <dbReference type="PROSITE-ProRule" id="PRU00169"/>
    </source>
</evidence>
<dbReference type="PANTHER" id="PTHR43156">
    <property type="entry name" value="STAGE II SPORULATION PROTEIN E-RELATED"/>
    <property type="match status" value="1"/>
</dbReference>
<dbReference type="GO" id="GO:0016791">
    <property type="term" value="F:phosphatase activity"/>
    <property type="evidence" value="ECO:0007669"/>
    <property type="project" value="TreeGrafter"/>
</dbReference>
<dbReference type="PANTHER" id="PTHR43156:SF2">
    <property type="entry name" value="STAGE II SPORULATION PROTEIN E"/>
    <property type="match status" value="1"/>
</dbReference>
<dbReference type="SUPFAM" id="SSF81606">
    <property type="entry name" value="PP2C-like"/>
    <property type="match status" value="1"/>
</dbReference>
<proteinExistence type="predicted"/>
<dbReference type="SMART" id="SM00448">
    <property type="entry name" value="REC"/>
    <property type="match status" value="1"/>
</dbReference>
<dbReference type="STRING" id="1123291.SAMN04490355_100143"/>
<keyword evidence="2" id="KW-0597">Phosphoprotein</keyword>
<dbReference type="Pfam" id="PF00072">
    <property type="entry name" value="Response_reg"/>
    <property type="match status" value="1"/>
</dbReference>
<dbReference type="PROSITE" id="PS50110">
    <property type="entry name" value="RESPONSE_REGULATORY"/>
    <property type="match status" value="1"/>
</dbReference>
<sequence>MKNSILIVDDMAFNRKQIKAVLKDMQQIEFYDAEDGFQAIKEVEDNDIDLIILDLMMPGKDGFDVLRELKANEKYKHIPVIVYSGMDNIDSVNQALELGAYDFFSKTLTIEQKKFVVPVKVKNALDSYVQRKMLLRMHEKMKLELMLASVFQQTLMTTSNTGSLADMYGKYLACDEIGGNFYECVQFEDSIWFIMADVSSHGVAAAMIASMIKVDFTNSIKYLACPAEVLHQMNNTFYSMMQGDYSFTAIVGKMQGNVLTFANAGHSYPMVYTHDTEQVHILYSKDRPVGLEGAADYNAHKFVVSNEDIIFLYTDGLFNTREQYDMEMNYQDLSGCFMNYKHIIQENPEEFFNIVLRLFAGISDEKVMDDVSMMLIKVH</sequence>
<evidence type="ECO:0000313" key="5">
    <source>
        <dbReference type="EMBL" id="SFL31201.1"/>
    </source>
</evidence>
<keyword evidence="1" id="KW-0378">Hydrolase</keyword>
<dbReference type="InterPro" id="IPR036457">
    <property type="entry name" value="PPM-type-like_dom_sf"/>
</dbReference>
<dbReference type="PROSITE" id="PS51746">
    <property type="entry name" value="PPM_2"/>
    <property type="match status" value="1"/>
</dbReference>
<keyword evidence="6" id="KW-1185">Reference proteome</keyword>
<dbReference type="Pfam" id="PF07228">
    <property type="entry name" value="SpoIIE"/>
    <property type="match status" value="1"/>
</dbReference>
<evidence type="ECO:0000259" key="3">
    <source>
        <dbReference type="PROSITE" id="PS50110"/>
    </source>
</evidence>
<dbReference type="Gene3D" id="3.60.40.10">
    <property type="entry name" value="PPM-type phosphatase domain"/>
    <property type="match status" value="1"/>
</dbReference>
<organism evidence="5 6">
    <name type="scientific">Pelosinus propionicus DSM 13327</name>
    <dbReference type="NCBI Taxonomy" id="1123291"/>
    <lineage>
        <taxon>Bacteria</taxon>
        <taxon>Bacillati</taxon>
        <taxon>Bacillota</taxon>
        <taxon>Negativicutes</taxon>
        <taxon>Selenomonadales</taxon>
        <taxon>Sporomusaceae</taxon>
        <taxon>Pelosinus</taxon>
    </lineage>
</organism>
<accession>A0A1I4GPW0</accession>
<dbReference type="SUPFAM" id="SSF52172">
    <property type="entry name" value="CheY-like"/>
    <property type="match status" value="1"/>
</dbReference>
<dbReference type="OrthoDB" id="9763484at2"/>
<dbReference type="InterPro" id="IPR052016">
    <property type="entry name" value="Bact_Sigma-Reg"/>
</dbReference>
<dbReference type="InterPro" id="IPR011006">
    <property type="entry name" value="CheY-like_superfamily"/>
</dbReference>